<proteinExistence type="predicted"/>
<keyword evidence="2" id="KW-1185">Reference proteome</keyword>
<dbReference type="RefSeq" id="WP_353543106.1">
    <property type="nucleotide sequence ID" value="NZ_BAABRN010000038.1"/>
</dbReference>
<organism evidence="1 2">
    <name type="scientific">Deinococcus xinjiangensis</name>
    <dbReference type="NCBI Taxonomy" id="457454"/>
    <lineage>
        <taxon>Bacteria</taxon>
        <taxon>Thermotogati</taxon>
        <taxon>Deinococcota</taxon>
        <taxon>Deinococci</taxon>
        <taxon>Deinococcales</taxon>
        <taxon>Deinococcaceae</taxon>
        <taxon>Deinococcus</taxon>
    </lineage>
</organism>
<accession>A0ABP9VD18</accession>
<protein>
    <submittedName>
        <fullName evidence="1">Uncharacterized protein</fullName>
    </submittedName>
</protein>
<evidence type="ECO:0000313" key="1">
    <source>
        <dbReference type="EMBL" id="GAA5503134.1"/>
    </source>
</evidence>
<dbReference type="EMBL" id="BAABRN010000038">
    <property type="protein sequence ID" value="GAA5503134.1"/>
    <property type="molecule type" value="Genomic_DNA"/>
</dbReference>
<comment type="caution">
    <text evidence="1">The sequence shown here is derived from an EMBL/GenBank/DDBJ whole genome shotgun (WGS) entry which is preliminary data.</text>
</comment>
<dbReference type="Proteomes" id="UP001458946">
    <property type="component" value="Unassembled WGS sequence"/>
</dbReference>
<name>A0ABP9VD18_9DEIO</name>
<sequence length="77" mass="8974">MNETKPVRIRLVYLMPGFKPTQAQILVYEGGAYRKRKTFETDTEVIERWHQRAAALSVPIRFDNHEGYVADFDAEVC</sequence>
<evidence type="ECO:0000313" key="2">
    <source>
        <dbReference type="Proteomes" id="UP001458946"/>
    </source>
</evidence>
<reference evidence="1 2" key="1">
    <citation type="submission" date="2024-02" db="EMBL/GenBank/DDBJ databases">
        <title>Deinococcus xinjiangensis NBRC 107630.</title>
        <authorList>
            <person name="Ichikawa N."/>
            <person name="Katano-Makiyama Y."/>
            <person name="Hidaka K."/>
        </authorList>
    </citation>
    <scope>NUCLEOTIDE SEQUENCE [LARGE SCALE GENOMIC DNA]</scope>
    <source>
        <strain evidence="1 2">NBRC 107630</strain>
    </source>
</reference>
<gene>
    <name evidence="1" type="ORF">Dxin01_02883</name>
</gene>